<evidence type="ECO:0000313" key="3">
    <source>
        <dbReference type="Proteomes" id="UP000033710"/>
    </source>
</evidence>
<dbReference type="AlphaFoldDB" id="A0A0F2LY78"/>
<gene>
    <name evidence="2" type="ORF">SPSK_03672</name>
</gene>
<proteinExistence type="predicted"/>
<organism evidence="2 3">
    <name type="scientific">Sporothrix schenckii 1099-18</name>
    <dbReference type="NCBI Taxonomy" id="1397361"/>
    <lineage>
        <taxon>Eukaryota</taxon>
        <taxon>Fungi</taxon>
        <taxon>Dikarya</taxon>
        <taxon>Ascomycota</taxon>
        <taxon>Pezizomycotina</taxon>
        <taxon>Sordariomycetes</taxon>
        <taxon>Sordariomycetidae</taxon>
        <taxon>Ophiostomatales</taxon>
        <taxon>Ophiostomataceae</taxon>
        <taxon>Sporothrix</taxon>
    </lineage>
</organism>
<feature type="compositionally biased region" description="Basic and acidic residues" evidence="1">
    <location>
        <begin position="110"/>
        <end position="119"/>
    </location>
</feature>
<feature type="compositionally biased region" description="Basic and acidic residues" evidence="1">
    <location>
        <begin position="23"/>
        <end position="40"/>
    </location>
</feature>
<dbReference type="EMBL" id="AXCR01000010">
    <property type="protein sequence ID" value="KJR82413.1"/>
    <property type="molecule type" value="Genomic_DNA"/>
</dbReference>
<dbReference type="Proteomes" id="UP000033710">
    <property type="component" value="Unassembled WGS sequence"/>
</dbReference>
<comment type="caution">
    <text evidence="2">The sequence shown here is derived from an EMBL/GenBank/DDBJ whole genome shotgun (WGS) entry which is preliminary data.</text>
</comment>
<name>A0A0F2LY78_SPOSC</name>
<evidence type="ECO:0000313" key="2">
    <source>
        <dbReference type="EMBL" id="KJR82413.1"/>
    </source>
</evidence>
<accession>A0A0F2LY78</accession>
<reference evidence="2 3" key="2">
    <citation type="journal article" date="2015" name="Eukaryot. Cell">
        <title>Asexual propagation of a virulent clone complex in a human and feline outbreak of sporotrichosis.</title>
        <authorList>
            <person name="Teixeira Mde M."/>
            <person name="Rodrigues A.M."/>
            <person name="Tsui C.K."/>
            <person name="de Almeida L.G."/>
            <person name="Van Diepeningen A.D."/>
            <person name="van den Ende B.G."/>
            <person name="Fernandes G.F."/>
            <person name="Kano R."/>
            <person name="Hamelin R.C."/>
            <person name="Lopes-Bezerra L.M."/>
            <person name="Vasconcelos A.T."/>
            <person name="de Hoog S."/>
            <person name="de Camargo Z.P."/>
            <person name="Felipe M.S."/>
        </authorList>
    </citation>
    <scope>NUCLEOTIDE SEQUENCE [LARGE SCALE GENOMIC DNA]</scope>
    <source>
        <strain evidence="2 3">1099-18</strain>
    </source>
</reference>
<reference evidence="2 3" key="1">
    <citation type="journal article" date="2014" name="BMC Genomics">
        <title>Comparative genomics of the major fungal agents of human and animal Sporotrichosis: Sporothrix schenckii and Sporothrix brasiliensis.</title>
        <authorList>
            <person name="Teixeira M.M."/>
            <person name="de Almeida L.G."/>
            <person name="Kubitschek-Barreira P."/>
            <person name="Alves F.L."/>
            <person name="Kioshima E.S."/>
            <person name="Abadio A.K."/>
            <person name="Fernandes L."/>
            <person name="Derengowski L.S."/>
            <person name="Ferreira K.S."/>
            <person name="Souza R.C."/>
            <person name="Ruiz J.C."/>
            <person name="de Andrade N.C."/>
            <person name="Paes H.C."/>
            <person name="Nicola A.M."/>
            <person name="Albuquerque P."/>
            <person name="Gerber A.L."/>
            <person name="Martins V.P."/>
            <person name="Peconick L.D."/>
            <person name="Neto A.V."/>
            <person name="Chaucanez C.B."/>
            <person name="Silva P.A."/>
            <person name="Cunha O.L."/>
            <person name="de Oliveira F.F."/>
            <person name="dos Santos T.C."/>
            <person name="Barros A.L."/>
            <person name="Soares M.A."/>
            <person name="de Oliveira L.M."/>
            <person name="Marini M.M."/>
            <person name="Villalobos-Duno H."/>
            <person name="Cunha M.M."/>
            <person name="de Hoog S."/>
            <person name="da Silveira J.F."/>
            <person name="Henrissat B."/>
            <person name="Nino-Vega G.A."/>
            <person name="Cisalpino P.S."/>
            <person name="Mora-Montes H.M."/>
            <person name="Almeida S.R."/>
            <person name="Stajich J.E."/>
            <person name="Lopes-Bezerra L.M."/>
            <person name="Vasconcelos A.T."/>
            <person name="Felipe M.S."/>
        </authorList>
    </citation>
    <scope>NUCLEOTIDE SEQUENCE [LARGE SCALE GENOMIC DNA]</scope>
    <source>
        <strain evidence="2 3">1099-18</strain>
    </source>
</reference>
<feature type="region of interest" description="Disordered" evidence="1">
    <location>
        <begin position="129"/>
        <end position="148"/>
    </location>
</feature>
<sequence length="170" mass="17932">MHLYACCDAARLDGVAARAQRLDGVHDDQDAEQRPQKEAKGNGGLEGAAVVVAAAVHRPPDVDGQGNAAGEPEDHGDPFEGERGEAVEDAGEVERGDADVEQDENGPDGVEEHKVEDGGRGGVAVMVKEGNEVRGEAELDDAKDNGRDVDDANEAVRHFVGVECLEWLTV</sequence>
<dbReference type="KEGG" id="ssck:SPSK_03672"/>
<feature type="region of interest" description="Disordered" evidence="1">
    <location>
        <begin position="23"/>
        <end position="122"/>
    </location>
</feature>
<protein>
    <submittedName>
        <fullName evidence="2">Uncharacterized protein</fullName>
    </submittedName>
</protein>
<dbReference type="GeneID" id="27665784"/>
<feature type="compositionally biased region" description="Basic and acidic residues" evidence="1">
    <location>
        <begin position="72"/>
        <end position="98"/>
    </location>
</feature>
<dbReference type="VEuPathDB" id="FungiDB:SPSK_03672"/>
<dbReference type="RefSeq" id="XP_016585089.1">
    <property type="nucleotide sequence ID" value="XM_016730507.1"/>
</dbReference>
<evidence type="ECO:0000256" key="1">
    <source>
        <dbReference type="SAM" id="MobiDB-lite"/>
    </source>
</evidence>